<evidence type="ECO:0000313" key="13">
    <source>
        <dbReference type="Proteomes" id="UP000236449"/>
    </source>
</evidence>
<evidence type="ECO:0008006" key="15">
    <source>
        <dbReference type="Google" id="ProtNLM"/>
    </source>
</evidence>
<dbReference type="Proteomes" id="UP000236449">
    <property type="component" value="Unassembled WGS sequence"/>
</dbReference>
<dbReference type="PROSITE" id="PS50887">
    <property type="entry name" value="GGDEF"/>
    <property type="match status" value="1"/>
</dbReference>
<dbReference type="GO" id="GO:0071111">
    <property type="term" value="F:cyclic-guanylate-specific phosphodiesterase activity"/>
    <property type="evidence" value="ECO:0007669"/>
    <property type="project" value="InterPro"/>
</dbReference>
<dbReference type="SUPFAM" id="SSF55073">
    <property type="entry name" value="Nucleotide cyclase"/>
    <property type="match status" value="1"/>
</dbReference>
<dbReference type="Gene3D" id="3.30.450.20">
    <property type="entry name" value="PAS domain"/>
    <property type="match status" value="2"/>
</dbReference>
<evidence type="ECO:0000256" key="7">
    <source>
        <dbReference type="SAM" id="Phobius"/>
    </source>
</evidence>
<dbReference type="InterPro" id="IPR001633">
    <property type="entry name" value="EAL_dom"/>
</dbReference>
<feature type="domain" description="HAMP" evidence="9">
    <location>
        <begin position="360"/>
        <end position="413"/>
    </location>
</feature>
<dbReference type="PROSITE" id="PS50883">
    <property type="entry name" value="EAL"/>
    <property type="match status" value="1"/>
</dbReference>
<dbReference type="GO" id="GO:0005886">
    <property type="term" value="C:plasma membrane"/>
    <property type="evidence" value="ECO:0007669"/>
    <property type="project" value="UniProtKB-SubCell"/>
</dbReference>
<dbReference type="AlphaFoldDB" id="A0A2J8I8C6"/>
<gene>
    <name evidence="12" type="ORF">C1N32_01925</name>
    <name evidence="11" type="ORF">C1O25_20540</name>
</gene>
<evidence type="ECO:0000256" key="2">
    <source>
        <dbReference type="ARBA" id="ARBA00004651"/>
    </source>
</evidence>
<evidence type="ECO:0000256" key="6">
    <source>
        <dbReference type="ARBA" id="ARBA00023136"/>
    </source>
</evidence>
<keyword evidence="3" id="KW-1003">Cell membrane</keyword>
<reference evidence="13 14" key="1">
    <citation type="submission" date="2018-01" db="EMBL/GenBank/DDBJ databases">
        <title>Draft genome sequences of six Vibrio diazotrophicus strains isolated from deep-sea sediments of the Baltic Sea.</title>
        <authorList>
            <person name="Castillo D."/>
            <person name="Vandieken V."/>
            <person name="Chiang O."/>
            <person name="Middelboe M."/>
        </authorList>
    </citation>
    <scope>NUCLEOTIDE SEQUENCE [LARGE SCALE GENOMIC DNA]</scope>
    <source>
        <strain evidence="12 13">60.27F</strain>
        <strain evidence="11 14">65.10M</strain>
    </source>
</reference>
<dbReference type="PANTHER" id="PTHR33121">
    <property type="entry name" value="CYCLIC DI-GMP PHOSPHODIESTERASE PDEF"/>
    <property type="match status" value="1"/>
</dbReference>
<dbReference type="Gene3D" id="3.20.20.450">
    <property type="entry name" value="EAL domain"/>
    <property type="match status" value="1"/>
</dbReference>
<proteinExistence type="predicted"/>
<dbReference type="GO" id="GO:0007165">
    <property type="term" value="P:signal transduction"/>
    <property type="evidence" value="ECO:0007669"/>
    <property type="project" value="InterPro"/>
</dbReference>
<dbReference type="InterPro" id="IPR029151">
    <property type="entry name" value="Sensor-like_sf"/>
</dbReference>
<feature type="transmembrane region" description="Helical" evidence="7">
    <location>
        <begin position="7"/>
        <end position="30"/>
    </location>
</feature>
<dbReference type="InterPro" id="IPR043128">
    <property type="entry name" value="Rev_trsase/Diguanyl_cyclase"/>
</dbReference>
<dbReference type="PANTHER" id="PTHR33121:SF70">
    <property type="entry name" value="SIGNALING PROTEIN YKOW"/>
    <property type="match status" value="1"/>
</dbReference>
<evidence type="ECO:0000313" key="14">
    <source>
        <dbReference type="Proteomes" id="UP000236547"/>
    </source>
</evidence>
<dbReference type="Proteomes" id="UP000236547">
    <property type="component" value="Unassembled WGS sequence"/>
</dbReference>
<keyword evidence="14" id="KW-1185">Reference proteome</keyword>
<dbReference type="InterPro" id="IPR035919">
    <property type="entry name" value="EAL_sf"/>
</dbReference>
<accession>A0A2J8I8C6</accession>
<dbReference type="InterPro" id="IPR033479">
    <property type="entry name" value="dCache_1"/>
</dbReference>
<keyword evidence="5 7" id="KW-1133">Transmembrane helix</keyword>
<dbReference type="OrthoDB" id="6635966at2"/>
<dbReference type="Pfam" id="PF02743">
    <property type="entry name" value="dCache_1"/>
    <property type="match status" value="1"/>
</dbReference>
<sequence>MKRSLKSAILIPFIVVFFITFIGITSIQIYKFEQQSRMLGEKKILSITNNIKTKLDNFLKETMHFGMVIGNVIASNEYNKGHDISNVQDYLHSTVTDVYHLLPQVEVVGFGSSSADYVGFRKGENGDNQLILKDSRTKGRLTFYSGDSVSSDALMTVNNYDPRNRPWYLSVLEAKNPIWSTLYTSIDVYNKTNSTISASIPINNKSGDIDGVVSLDINIEQLINFMLKLKSEYDATVYIFNDNGELISNSGSDNISNVNYSRGGITLDPVIIKSLQHISDFKNHTFDKVVKYKTHVGDEGFYNSITPYAAEGTEDFRWYIGVSVSQSSLLEVSVENRILSWLIGLSICTIGLWIVAYHINKIIYPIELTIEAADMLASGHKIGKIKNDGEIKEIQTLVNSFNRMSLKIERTIDKLKNQAFHDDLTKLYSKAGLIDSYQKIKDKKGTLLVFSISTFKNINDSLGYEKGDLVLKEVANRLTKFSEEDSLIARIDGGKFALLSPRELDFRQSKTYAKSIKQFLTERLIIDGVEVAFRISVGVVTDIQDYSGIEQCLRNASVALSDGQKGQGRISHFSREMLEKIEHKTQMCADIKHGIDNHEFTPFYQPIVELKTGEVVGAEALARWISPKLGMVPPDRFIPIAEESGFIDQLGELILLQACSDITNGIAEGKWTDDFKMHVNISVLQLSRSSFLTSLQDIMNSTQVNPNNLSLEITESGLAENKGIFNRNLEAIIAMGIHVSIDDFGTGYSSLSYLQELDFDCLKIDRAFISTLTEDNFDSSLTAMILNISKTIDTYVVAEGIETETQAKLLNRLDCQFGQGYFFGKPAPYECWNY</sequence>
<evidence type="ECO:0000259" key="9">
    <source>
        <dbReference type="PROSITE" id="PS50885"/>
    </source>
</evidence>
<keyword evidence="4 7" id="KW-0812">Transmembrane</keyword>
<evidence type="ECO:0000259" key="8">
    <source>
        <dbReference type="PROSITE" id="PS50883"/>
    </source>
</evidence>
<evidence type="ECO:0000313" key="12">
    <source>
        <dbReference type="EMBL" id="PNI06787.1"/>
    </source>
</evidence>
<dbReference type="SMART" id="SM00052">
    <property type="entry name" value="EAL"/>
    <property type="match status" value="1"/>
</dbReference>
<keyword evidence="6 7" id="KW-0472">Membrane</keyword>
<protein>
    <recommendedName>
        <fullName evidence="15">Diguanylate cyclase/phosphodiesterase</fullName>
    </recommendedName>
</protein>
<dbReference type="CDD" id="cd01949">
    <property type="entry name" value="GGDEF"/>
    <property type="match status" value="1"/>
</dbReference>
<dbReference type="SUPFAM" id="SSF141868">
    <property type="entry name" value="EAL domain-like"/>
    <property type="match status" value="1"/>
</dbReference>
<dbReference type="Gene3D" id="6.10.340.10">
    <property type="match status" value="1"/>
</dbReference>
<evidence type="ECO:0000256" key="4">
    <source>
        <dbReference type="ARBA" id="ARBA00022692"/>
    </source>
</evidence>
<dbReference type="InterPro" id="IPR000160">
    <property type="entry name" value="GGDEF_dom"/>
</dbReference>
<evidence type="ECO:0000259" key="10">
    <source>
        <dbReference type="PROSITE" id="PS50887"/>
    </source>
</evidence>
<dbReference type="SMART" id="SM00267">
    <property type="entry name" value="GGDEF"/>
    <property type="match status" value="1"/>
</dbReference>
<evidence type="ECO:0000256" key="3">
    <source>
        <dbReference type="ARBA" id="ARBA00022475"/>
    </source>
</evidence>
<dbReference type="Pfam" id="PF00990">
    <property type="entry name" value="GGDEF"/>
    <property type="match status" value="1"/>
</dbReference>
<comment type="subcellular location">
    <subcellularLocation>
        <location evidence="1">Cell inner membrane</location>
    </subcellularLocation>
    <subcellularLocation>
        <location evidence="2">Cell membrane</location>
        <topology evidence="2">Multi-pass membrane protein</topology>
    </subcellularLocation>
</comment>
<feature type="domain" description="GGDEF" evidence="10">
    <location>
        <begin position="443"/>
        <end position="575"/>
    </location>
</feature>
<name>A0A2J8I8C6_VIBDI</name>
<dbReference type="CDD" id="cd01948">
    <property type="entry name" value="EAL"/>
    <property type="match status" value="1"/>
</dbReference>
<dbReference type="Pfam" id="PF00563">
    <property type="entry name" value="EAL"/>
    <property type="match status" value="1"/>
</dbReference>
<evidence type="ECO:0000256" key="1">
    <source>
        <dbReference type="ARBA" id="ARBA00004533"/>
    </source>
</evidence>
<dbReference type="InterPro" id="IPR003660">
    <property type="entry name" value="HAMP_dom"/>
</dbReference>
<evidence type="ECO:0000256" key="5">
    <source>
        <dbReference type="ARBA" id="ARBA00022989"/>
    </source>
</evidence>
<dbReference type="Gene3D" id="3.30.70.270">
    <property type="match status" value="1"/>
</dbReference>
<dbReference type="InterPro" id="IPR029787">
    <property type="entry name" value="Nucleotide_cyclase"/>
</dbReference>
<feature type="domain" description="EAL" evidence="8">
    <location>
        <begin position="584"/>
        <end position="834"/>
    </location>
</feature>
<organism evidence="12 13">
    <name type="scientific">Vibrio diazotrophicus</name>
    <dbReference type="NCBI Taxonomy" id="685"/>
    <lineage>
        <taxon>Bacteria</taxon>
        <taxon>Pseudomonadati</taxon>
        <taxon>Pseudomonadota</taxon>
        <taxon>Gammaproteobacteria</taxon>
        <taxon>Vibrionales</taxon>
        <taxon>Vibrionaceae</taxon>
        <taxon>Vibrio</taxon>
    </lineage>
</organism>
<dbReference type="EMBL" id="POSM01000044">
    <property type="protein sequence ID" value="PNH97287.1"/>
    <property type="molecule type" value="Genomic_DNA"/>
</dbReference>
<dbReference type="InterPro" id="IPR050706">
    <property type="entry name" value="Cyclic-di-GMP_PDE-like"/>
</dbReference>
<evidence type="ECO:0000313" key="11">
    <source>
        <dbReference type="EMBL" id="PNH97287.1"/>
    </source>
</evidence>
<comment type="caution">
    <text evidence="12">The sequence shown here is derived from an EMBL/GenBank/DDBJ whole genome shotgun (WGS) entry which is preliminary data.</text>
</comment>
<dbReference type="RefSeq" id="WP_102965236.1">
    <property type="nucleotide sequence ID" value="NZ_POSK01000001.1"/>
</dbReference>
<dbReference type="EMBL" id="POSK01000001">
    <property type="protein sequence ID" value="PNI06787.1"/>
    <property type="molecule type" value="Genomic_DNA"/>
</dbReference>
<dbReference type="NCBIfam" id="TIGR00254">
    <property type="entry name" value="GGDEF"/>
    <property type="match status" value="1"/>
</dbReference>
<dbReference type="CDD" id="cd12913">
    <property type="entry name" value="PDC1_MCP_like"/>
    <property type="match status" value="1"/>
</dbReference>
<dbReference type="PROSITE" id="PS50885">
    <property type="entry name" value="HAMP"/>
    <property type="match status" value="1"/>
</dbReference>
<dbReference type="SUPFAM" id="SSF103190">
    <property type="entry name" value="Sensory domain-like"/>
    <property type="match status" value="1"/>
</dbReference>